<protein>
    <submittedName>
        <fullName evidence="1">Uncharacterized protein</fullName>
    </submittedName>
</protein>
<organism evidence="1 2">
    <name type="scientific">Polyporus arcularius HHB13444</name>
    <dbReference type="NCBI Taxonomy" id="1314778"/>
    <lineage>
        <taxon>Eukaryota</taxon>
        <taxon>Fungi</taxon>
        <taxon>Dikarya</taxon>
        <taxon>Basidiomycota</taxon>
        <taxon>Agaricomycotina</taxon>
        <taxon>Agaricomycetes</taxon>
        <taxon>Polyporales</taxon>
        <taxon>Polyporaceae</taxon>
        <taxon>Polyporus</taxon>
    </lineage>
</organism>
<dbReference type="EMBL" id="ML213098">
    <property type="protein sequence ID" value="TFK77835.1"/>
    <property type="molecule type" value="Genomic_DNA"/>
</dbReference>
<gene>
    <name evidence="1" type="ORF">K466DRAFT_508042</name>
</gene>
<name>A0A5C3NKU9_9APHY</name>
<dbReference type="InParanoid" id="A0A5C3NKU9"/>
<sequence length="99" mass="11224">MDASELGRWTRFAGKGGIGKCTALQDCIAEEPQDLMFMKVSTFIPHHFVRLYAGLRPRRLEFVFFSVSLSQLTHTLCLGASMHMPQMMRASLRYCTPPV</sequence>
<dbReference type="Proteomes" id="UP000308197">
    <property type="component" value="Unassembled WGS sequence"/>
</dbReference>
<evidence type="ECO:0000313" key="1">
    <source>
        <dbReference type="EMBL" id="TFK77835.1"/>
    </source>
</evidence>
<dbReference type="AlphaFoldDB" id="A0A5C3NKU9"/>
<keyword evidence="2" id="KW-1185">Reference proteome</keyword>
<proteinExistence type="predicted"/>
<dbReference type="STRING" id="1314778.A0A5C3NKU9"/>
<accession>A0A5C3NKU9</accession>
<evidence type="ECO:0000313" key="2">
    <source>
        <dbReference type="Proteomes" id="UP000308197"/>
    </source>
</evidence>
<reference evidence="1 2" key="1">
    <citation type="journal article" date="2019" name="Nat. Ecol. Evol.">
        <title>Megaphylogeny resolves global patterns of mushroom evolution.</title>
        <authorList>
            <person name="Varga T."/>
            <person name="Krizsan K."/>
            <person name="Foldi C."/>
            <person name="Dima B."/>
            <person name="Sanchez-Garcia M."/>
            <person name="Sanchez-Ramirez S."/>
            <person name="Szollosi G.J."/>
            <person name="Szarkandi J.G."/>
            <person name="Papp V."/>
            <person name="Albert L."/>
            <person name="Andreopoulos W."/>
            <person name="Angelini C."/>
            <person name="Antonin V."/>
            <person name="Barry K.W."/>
            <person name="Bougher N.L."/>
            <person name="Buchanan P."/>
            <person name="Buyck B."/>
            <person name="Bense V."/>
            <person name="Catcheside P."/>
            <person name="Chovatia M."/>
            <person name="Cooper J."/>
            <person name="Damon W."/>
            <person name="Desjardin D."/>
            <person name="Finy P."/>
            <person name="Geml J."/>
            <person name="Haridas S."/>
            <person name="Hughes K."/>
            <person name="Justo A."/>
            <person name="Karasinski D."/>
            <person name="Kautmanova I."/>
            <person name="Kiss B."/>
            <person name="Kocsube S."/>
            <person name="Kotiranta H."/>
            <person name="LaButti K.M."/>
            <person name="Lechner B.E."/>
            <person name="Liimatainen K."/>
            <person name="Lipzen A."/>
            <person name="Lukacs Z."/>
            <person name="Mihaltcheva S."/>
            <person name="Morgado L.N."/>
            <person name="Niskanen T."/>
            <person name="Noordeloos M.E."/>
            <person name="Ohm R.A."/>
            <person name="Ortiz-Santana B."/>
            <person name="Ovrebo C."/>
            <person name="Racz N."/>
            <person name="Riley R."/>
            <person name="Savchenko A."/>
            <person name="Shiryaev A."/>
            <person name="Soop K."/>
            <person name="Spirin V."/>
            <person name="Szebenyi C."/>
            <person name="Tomsovsky M."/>
            <person name="Tulloss R.E."/>
            <person name="Uehling J."/>
            <person name="Grigoriev I.V."/>
            <person name="Vagvolgyi C."/>
            <person name="Papp T."/>
            <person name="Martin F.M."/>
            <person name="Miettinen O."/>
            <person name="Hibbett D.S."/>
            <person name="Nagy L.G."/>
        </authorList>
    </citation>
    <scope>NUCLEOTIDE SEQUENCE [LARGE SCALE GENOMIC DNA]</scope>
    <source>
        <strain evidence="1 2">HHB13444</strain>
    </source>
</reference>